<reference evidence="1 2" key="1">
    <citation type="submission" date="2016-10" db="EMBL/GenBank/DDBJ databases">
        <authorList>
            <person name="de Groot N.N."/>
        </authorList>
    </citation>
    <scope>NUCLEOTIDE SEQUENCE [LARGE SCALE GENOMIC DNA]</scope>
    <source>
        <strain evidence="1 2">CGMCC 4.5739</strain>
    </source>
</reference>
<keyword evidence="2" id="KW-1185">Reference proteome</keyword>
<dbReference type="EMBL" id="FOLM01000010">
    <property type="protein sequence ID" value="SFD13407.1"/>
    <property type="molecule type" value="Genomic_DNA"/>
</dbReference>
<evidence type="ECO:0000313" key="1">
    <source>
        <dbReference type="EMBL" id="SFD13407.1"/>
    </source>
</evidence>
<gene>
    <name evidence="1" type="ORF">SAMN05421773_11057</name>
</gene>
<proteinExistence type="predicted"/>
<dbReference type="Proteomes" id="UP000199207">
    <property type="component" value="Unassembled WGS sequence"/>
</dbReference>
<dbReference type="STRING" id="910347.SAMN05421773_11057"/>
<name>A0A1I1PUQ1_9ACTN</name>
<organism evidence="1 2">
    <name type="scientific">Streptomyces aidingensis</name>
    <dbReference type="NCBI Taxonomy" id="910347"/>
    <lineage>
        <taxon>Bacteria</taxon>
        <taxon>Bacillati</taxon>
        <taxon>Actinomycetota</taxon>
        <taxon>Actinomycetes</taxon>
        <taxon>Kitasatosporales</taxon>
        <taxon>Streptomycetaceae</taxon>
        <taxon>Streptomyces</taxon>
    </lineage>
</organism>
<accession>A0A1I1PUQ1</accession>
<evidence type="ECO:0000313" key="2">
    <source>
        <dbReference type="Proteomes" id="UP000199207"/>
    </source>
</evidence>
<dbReference type="AlphaFoldDB" id="A0A1I1PUQ1"/>
<dbReference type="RefSeq" id="WP_093839902.1">
    <property type="nucleotide sequence ID" value="NZ_FOLM01000010.1"/>
</dbReference>
<protein>
    <submittedName>
        <fullName evidence="1">Uncharacterized protein</fullName>
    </submittedName>
</protein>
<sequence length="65" mass="6797">MAAAEFPLRVRLYGGRLVHAGRETSVTRLVLGCGANADAASRAPLLLPSGTAVTCRRCEAREDAA</sequence>
<dbReference type="OrthoDB" id="4320984at2"/>